<reference evidence="2" key="1">
    <citation type="submission" date="2021-01" db="UniProtKB">
        <authorList>
            <consortium name="EnsemblMetazoa"/>
        </authorList>
    </citation>
    <scope>IDENTIFICATION</scope>
</reference>
<evidence type="ECO:0000256" key="1">
    <source>
        <dbReference type="SAM" id="SignalP"/>
    </source>
</evidence>
<feature type="chain" id="PRO_5029602521" description="Cnidarian restricted protein" evidence="1">
    <location>
        <begin position="20"/>
        <end position="192"/>
    </location>
</feature>
<dbReference type="RefSeq" id="XP_066916706.1">
    <property type="nucleotide sequence ID" value="XM_067060605.1"/>
</dbReference>
<accession>A0A7M5WYU0</accession>
<dbReference type="EnsemblMetazoa" id="CLYHEMT014902.1">
    <property type="protein sequence ID" value="CLYHEMP014902.1"/>
    <property type="gene ID" value="CLYHEMG014902"/>
</dbReference>
<dbReference type="AlphaFoldDB" id="A0A7M5WYU0"/>
<keyword evidence="1" id="KW-0732">Signal</keyword>
<proteinExistence type="predicted"/>
<sequence>MAFKLFFIVGMSLTAFVFGIPQKGDVNIEFNENGRKLTEKVIFDDQNETTEYVIEAKGTRVLVDHRTGLSVMKITGEKKCFLMKDEYGDTNAKIRHRLNKLGRKVPDDVKDTKNFKGTGSLIQPGNIPLTIQQYCGSFPIYRLYEEGQNIQDESRQKRGCNYVTRFRLVCVWTNTGRHCYWRAYVLLQCYGK</sequence>
<name>A0A7M5WYU0_9CNID</name>
<keyword evidence="3" id="KW-1185">Reference proteome</keyword>
<protein>
    <recommendedName>
        <fullName evidence="4">Cnidarian restricted protein</fullName>
    </recommendedName>
</protein>
<dbReference type="GeneID" id="136803881"/>
<dbReference type="Proteomes" id="UP000594262">
    <property type="component" value="Unplaced"/>
</dbReference>
<evidence type="ECO:0008006" key="4">
    <source>
        <dbReference type="Google" id="ProtNLM"/>
    </source>
</evidence>
<feature type="signal peptide" evidence="1">
    <location>
        <begin position="1"/>
        <end position="19"/>
    </location>
</feature>
<evidence type="ECO:0000313" key="2">
    <source>
        <dbReference type="EnsemblMetazoa" id="CLYHEMP014902.1"/>
    </source>
</evidence>
<organism evidence="2 3">
    <name type="scientific">Clytia hemisphaerica</name>
    <dbReference type="NCBI Taxonomy" id="252671"/>
    <lineage>
        <taxon>Eukaryota</taxon>
        <taxon>Metazoa</taxon>
        <taxon>Cnidaria</taxon>
        <taxon>Hydrozoa</taxon>
        <taxon>Hydroidolina</taxon>
        <taxon>Leptothecata</taxon>
        <taxon>Obeliida</taxon>
        <taxon>Clytiidae</taxon>
        <taxon>Clytia</taxon>
    </lineage>
</organism>
<evidence type="ECO:0000313" key="3">
    <source>
        <dbReference type="Proteomes" id="UP000594262"/>
    </source>
</evidence>